<keyword evidence="4 11" id="KW-0012">Acyltransferase</keyword>
<name>A0A226EWK0_FOLCA</name>
<evidence type="ECO:0000259" key="10">
    <source>
        <dbReference type="Pfam" id="PF06974"/>
    </source>
</evidence>
<dbReference type="GO" id="GO:0019432">
    <property type="term" value="P:triglyceride biosynthetic process"/>
    <property type="evidence" value="ECO:0007669"/>
    <property type="project" value="UniProtKB-UniPathway"/>
</dbReference>
<dbReference type="InterPro" id="IPR009721">
    <property type="entry name" value="O-acyltransferase_WSD1_C"/>
</dbReference>
<organism evidence="11 12">
    <name type="scientific">Folsomia candida</name>
    <name type="common">Springtail</name>
    <dbReference type="NCBI Taxonomy" id="158441"/>
    <lineage>
        <taxon>Eukaryota</taxon>
        <taxon>Metazoa</taxon>
        <taxon>Ecdysozoa</taxon>
        <taxon>Arthropoda</taxon>
        <taxon>Hexapoda</taxon>
        <taxon>Collembola</taxon>
        <taxon>Entomobryomorpha</taxon>
        <taxon>Isotomoidea</taxon>
        <taxon>Isotomidae</taxon>
        <taxon>Proisotominae</taxon>
        <taxon>Folsomia</taxon>
    </lineage>
</organism>
<dbReference type="GO" id="GO:0047196">
    <property type="term" value="F:long-chain-alcohol O-fatty-acyltransferase activity"/>
    <property type="evidence" value="ECO:0007669"/>
    <property type="project" value="UniProtKB-EC"/>
</dbReference>
<proteinExistence type="inferred from homology"/>
<protein>
    <submittedName>
        <fullName evidence="11">O-acyltransferase WSD</fullName>
    </submittedName>
</protein>
<dbReference type="EMBL" id="LNIX01000001">
    <property type="protein sequence ID" value="OXA61560.1"/>
    <property type="molecule type" value="Genomic_DNA"/>
</dbReference>
<dbReference type="Pfam" id="PF03007">
    <property type="entry name" value="WS_DGAT_cat"/>
    <property type="match status" value="1"/>
</dbReference>
<keyword evidence="8" id="KW-1133">Transmembrane helix</keyword>
<evidence type="ECO:0000256" key="2">
    <source>
        <dbReference type="ARBA" id="ARBA00005189"/>
    </source>
</evidence>
<feature type="transmembrane region" description="Helical" evidence="8">
    <location>
        <begin position="12"/>
        <end position="35"/>
    </location>
</feature>
<dbReference type="Pfam" id="PF06974">
    <property type="entry name" value="WS_DGAT_C"/>
    <property type="match status" value="1"/>
</dbReference>
<dbReference type="OrthoDB" id="619536at2759"/>
<dbReference type="GO" id="GO:0005886">
    <property type="term" value="C:plasma membrane"/>
    <property type="evidence" value="ECO:0007669"/>
    <property type="project" value="TreeGrafter"/>
</dbReference>
<feature type="domain" description="O-acyltransferase WSD1 C-terminal" evidence="10">
    <location>
        <begin position="334"/>
        <end position="450"/>
    </location>
</feature>
<evidence type="ECO:0000256" key="5">
    <source>
        <dbReference type="ARBA" id="ARBA00024360"/>
    </source>
</evidence>
<accession>A0A226EWK0</accession>
<comment type="pathway">
    <text evidence="1">Glycerolipid metabolism; triacylglycerol biosynthesis.</text>
</comment>
<feature type="domain" description="O-acyltransferase WSD1-like N-terminal" evidence="9">
    <location>
        <begin position="95"/>
        <end position="192"/>
    </location>
</feature>
<evidence type="ECO:0000256" key="6">
    <source>
        <dbReference type="ARBA" id="ARBA00047604"/>
    </source>
</evidence>
<dbReference type="Proteomes" id="UP000198287">
    <property type="component" value="Unassembled WGS sequence"/>
</dbReference>
<keyword evidence="8" id="KW-0472">Membrane</keyword>
<dbReference type="AlphaFoldDB" id="A0A226EWK0"/>
<comment type="similarity">
    <text evidence="5">In the N-terminal section; belongs to the long-chain O-acyltransferase family.</text>
</comment>
<evidence type="ECO:0000256" key="8">
    <source>
        <dbReference type="SAM" id="Phobius"/>
    </source>
</evidence>
<evidence type="ECO:0000256" key="3">
    <source>
        <dbReference type="ARBA" id="ARBA00022679"/>
    </source>
</evidence>
<dbReference type="InterPro" id="IPR045034">
    <property type="entry name" value="O-acyltransferase_WSD1-like"/>
</dbReference>
<gene>
    <name evidence="11" type="ORF">Fcan01_00914</name>
</gene>
<keyword evidence="3 11" id="KW-0808">Transferase</keyword>
<evidence type="ECO:0000256" key="4">
    <source>
        <dbReference type="ARBA" id="ARBA00023315"/>
    </source>
</evidence>
<keyword evidence="8" id="KW-0812">Transmembrane</keyword>
<dbReference type="UniPathway" id="UPA00282"/>
<comment type="catalytic activity">
    <reaction evidence="6">
        <text>a long chain fatty alcohol + a fatty acyl-CoA = a long-chain alcohol wax ester + CoA</text>
        <dbReference type="Rhea" id="RHEA:38443"/>
        <dbReference type="ChEBI" id="CHEBI:17135"/>
        <dbReference type="ChEBI" id="CHEBI:57287"/>
        <dbReference type="ChEBI" id="CHEBI:77636"/>
        <dbReference type="ChEBI" id="CHEBI:235323"/>
        <dbReference type="EC" id="2.3.1.75"/>
    </reaction>
</comment>
<evidence type="ECO:0000259" key="9">
    <source>
        <dbReference type="Pfam" id="PF03007"/>
    </source>
</evidence>
<keyword evidence="12" id="KW-1185">Reference proteome</keyword>
<evidence type="ECO:0000313" key="11">
    <source>
        <dbReference type="EMBL" id="OXA61560.1"/>
    </source>
</evidence>
<dbReference type="GO" id="GO:0004144">
    <property type="term" value="F:diacylglycerol O-acyltransferase activity"/>
    <property type="evidence" value="ECO:0007669"/>
    <property type="project" value="UniProtKB-EC"/>
</dbReference>
<dbReference type="PANTHER" id="PTHR31650:SF1">
    <property type="entry name" value="WAX ESTER SYNTHASE_DIACYLGLYCEROL ACYLTRANSFERASE 4-RELATED"/>
    <property type="match status" value="1"/>
</dbReference>
<dbReference type="PANTHER" id="PTHR31650">
    <property type="entry name" value="O-ACYLTRANSFERASE (WSD1-LIKE) FAMILY PROTEIN"/>
    <property type="match status" value="1"/>
</dbReference>
<comment type="caution">
    <text evidence="11">The sequence shown here is derived from an EMBL/GenBank/DDBJ whole genome shotgun (WGS) entry which is preliminary data.</text>
</comment>
<evidence type="ECO:0000313" key="12">
    <source>
        <dbReference type="Proteomes" id="UP000198287"/>
    </source>
</evidence>
<sequence length="464" mass="52285">MEFKYHFARVVLQTLTLTMVYIAFHPVSFLIRWILPKIAAFCGKKDYKKLVERSNVPLASLAYVEANSSILVTATVKGPLPLERLKFAFAETVKRPEYEKMTQIPSPFLGYLFWRADDNFKINQHIEEMEISGSKTNRVDEIKNKLLESGYPMGTSPWRIYLLRNTGSGCDTIFFKFHHSLTDGYSLLHLLVYEICNVDDISKTSDSSTLTERKSIFHRIKSCVQYVLLLLQASIMLSLSSVILPEKNPLHHLPREKMCLNSKFHLVSSQTSLQVVKNAKNQWNCSFPAAVLTGIREALRDAMFALDKRNITREVSPVLISIPTWQSSRKGECITMLNSQLKSKRTEAAPMFMMGQIVGGLPSFLLPFTGYTDVDAVTFCYSDFPGPIRPIDIVGQRVISFDFIANLPIGNMGIMLCASSYQGAWKINLLVDAAIIPENQNAQKFVDSVRDSIVDLAIEKSGGI</sequence>
<evidence type="ECO:0000256" key="1">
    <source>
        <dbReference type="ARBA" id="ARBA00004771"/>
    </source>
</evidence>
<dbReference type="InterPro" id="IPR004255">
    <property type="entry name" value="O-acyltransferase_WSD1_N"/>
</dbReference>
<comment type="catalytic activity">
    <reaction evidence="7">
        <text>an acyl-CoA + a 1,2-diacyl-sn-glycerol = a triacyl-sn-glycerol + CoA</text>
        <dbReference type="Rhea" id="RHEA:10868"/>
        <dbReference type="ChEBI" id="CHEBI:17815"/>
        <dbReference type="ChEBI" id="CHEBI:57287"/>
        <dbReference type="ChEBI" id="CHEBI:58342"/>
        <dbReference type="ChEBI" id="CHEBI:64615"/>
        <dbReference type="EC" id="2.3.1.20"/>
    </reaction>
</comment>
<dbReference type="SUPFAM" id="SSF52777">
    <property type="entry name" value="CoA-dependent acyltransferases"/>
    <property type="match status" value="1"/>
</dbReference>
<evidence type="ECO:0000256" key="7">
    <source>
        <dbReference type="ARBA" id="ARBA00048109"/>
    </source>
</evidence>
<reference evidence="11 12" key="1">
    <citation type="submission" date="2015-12" db="EMBL/GenBank/DDBJ databases">
        <title>The genome of Folsomia candida.</title>
        <authorList>
            <person name="Faddeeva A."/>
            <person name="Derks M.F."/>
            <person name="Anvar Y."/>
            <person name="Smit S."/>
            <person name="Van Straalen N."/>
            <person name="Roelofs D."/>
        </authorList>
    </citation>
    <scope>NUCLEOTIDE SEQUENCE [LARGE SCALE GENOMIC DNA]</scope>
    <source>
        <strain evidence="11 12">VU population</strain>
        <tissue evidence="11">Whole body</tissue>
    </source>
</reference>
<comment type="pathway">
    <text evidence="2">Lipid metabolism.</text>
</comment>